<dbReference type="SUPFAM" id="SSF52540">
    <property type="entry name" value="P-loop containing nucleoside triphosphate hydrolases"/>
    <property type="match status" value="4"/>
</dbReference>
<feature type="domain" description="AAA+ ATPase" evidence="5">
    <location>
        <begin position="408"/>
        <end position="874"/>
    </location>
</feature>
<keyword evidence="6" id="KW-1185">Reference proteome</keyword>
<dbReference type="PANTHER" id="PTHR23359">
    <property type="entry name" value="NUCLEOTIDE KINASE"/>
    <property type="match status" value="1"/>
</dbReference>
<keyword evidence="3 7" id="KW-0418">Kinase</keyword>
<evidence type="ECO:0000256" key="4">
    <source>
        <dbReference type="SAM" id="MobiDB-lite"/>
    </source>
</evidence>
<evidence type="ECO:0000256" key="1">
    <source>
        <dbReference type="ARBA" id="ARBA00022679"/>
    </source>
</evidence>
<name>A0A6J0U8H9_9SAUR</name>
<organism evidence="6 7">
    <name type="scientific">Pogona vitticeps</name>
    <name type="common">central bearded dragon</name>
    <dbReference type="NCBI Taxonomy" id="103695"/>
    <lineage>
        <taxon>Eukaryota</taxon>
        <taxon>Metazoa</taxon>
        <taxon>Chordata</taxon>
        <taxon>Craniata</taxon>
        <taxon>Vertebrata</taxon>
        <taxon>Euteleostomi</taxon>
        <taxon>Lepidosauria</taxon>
        <taxon>Squamata</taxon>
        <taxon>Bifurcata</taxon>
        <taxon>Unidentata</taxon>
        <taxon>Episquamata</taxon>
        <taxon>Toxicofera</taxon>
        <taxon>Iguania</taxon>
        <taxon>Acrodonta</taxon>
        <taxon>Agamidae</taxon>
        <taxon>Amphibolurinae</taxon>
        <taxon>Pogona</taxon>
    </lineage>
</organism>
<dbReference type="InterPro" id="IPR003593">
    <property type="entry name" value="AAA+_ATPase"/>
</dbReference>
<feature type="region of interest" description="Disordered" evidence="4">
    <location>
        <begin position="1041"/>
        <end position="1092"/>
    </location>
</feature>
<keyword evidence="1" id="KW-0808">Transferase</keyword>
<dbReference type="Gene3D" id="3.40.50.300">
    <property type="entry name" value="P-loop containing nucleotide triphosphate hydrolases"/>
    <property type="match status" value="4"/>
</dbReference>
<gene>
    <name evidence="7" type="primary">AK9</name>
</gene>
<dbReference type="RefSeq" id="XP_020657002.2">
    <property type="nucleotide sequence ID" value="XM_020801343.2"/>
</dbReference>
<dbReference type="GO" id="GO:0006139">
    <property type="term" value="P:nucleobase-containing compound metabolic process"/>
    <property type="evidence" value="ECO:0007669"/>
    <property type="project" value="InterPro"/>
</dbReference>
<feature type="compositionally biased region" description="Polar residues" evidence="4">
    <location>
        <begin position="724"/>
        <end position="741"/>
    </location>
</feature>
<evidence type="ECO:0000313" key="7">
    <source>
        <dbReference type="RefSeq" id="XP_020657002.2"/>
    </source>
</evidence>
<feature type="domain" description="AAA+ ATPase" evidence="5">
    <location>
        <begin position="1415"/>
        <end position="1620"/>
    </location>
</feature>
<feature type="compositionally biased region" description="Acidic residues" evidence="4">
    <location>
        <begin position="211"/>
        <end position="228"/>
    </location>
</feature>
<feature type="compositionally biased region" description="Acidic residues" evidence="4">
    <location>
        <begin position="1045"/>
        <end position="1055"/>
    </location>
</feature>
<dbReference type="GO" id="GO:0019205">
    <property type="term" value="F:nucleobase-containing compound kinase activity"/>
    <property type="evidence" value="ECO:0007669"/>
    <property type="project" value="InterPro"/>
</dbReference>
<dbReference type="Pfam" id="PF00406">
    <property type="entry name" value="ADK"/>
    <property type="match status" value="3"/>
</dbReference>
<feature type="compositionally biased region" description="Low complexity" evidence="4">
    <location>
        <begin position="511"/>
        <end position="521"/>
    </location>
</feature>
<accession>A0A6J0U8H9</accession>
<evidence type="ECO:0000313" key="6">
    <source>
        <dbReference type="Proteomes" id="UP001652642"/>
    </source>
</evidence>
<feature type="compositionally biased region" description="Polar residues" evidence="4">
    <location>
        <begin position="543"/>
        <end position="562"/>
    </location>
</feature>
<dbReference type="SMART" id="SM00382">
    <property type="entry name" value="AAA"/>
    <property type="match status" value="3"/>
</dbReference>
<feature type="domain" description="AAA+ ATPase" evidence="5">
    <location>
        <begin position="44"/>
        <end position="260"/>
    </location>
</feature>
<proteinExistence type="predicted"/>
<dbReference type="InParanoid" id="A0A6J0U8H9"/>
<dbReference type="Proteomes" id="UP001652642">
    <property type="component" value="Chromosome 1"/>
</dbReference>
<reference evidence="6" key="1">
    <citation type="submission" date="2025-05" db="UniProtKB">
        <authorList>
            <consortium name="RefSeq"/>
        </authorList>
    </citation>
    <scope>NUCLEOTIDE SEQUENCE [LARGE SCALE GENOMIC DNA]</scope>
</reference>
<dbReference type="InterPro" id="IPR027417">
    <property type="entry name" value="P-loop_NTPase"/>
</dbReference>
<feature type="region of interest" description="Disordered" evidence="4">
    <location>
        <begin position="200"/>
        <end position="230"/>
    </location>
</feature>
<feature type="compositionally biased region" description="Basic and acidic residues" evidence="4">
    <location>
        <begin position="200"/>
        <end position="210"/>
    </location>
</feature>
<evidence type="ECO:0000259" key="5">
    <source>
        <dbReference type="SMART" id="SM00382"/>
    </source>
</evidence>
<feature type="compositionally biased region" description="Acidic residues" evidence="4">
    <location>
        <begin position="1243"/>
        <end position="1263"/>
    </location>
</feature>
<feature type="compositionally biased region" description="Basic and acidic residues" evidence="4">
    <location>
        <begin position="766"/>
        <end position="788"/>
    </location>
</feature>
<dbReference type="CDD" id="cd01428">
    <property type="entry name" value="ADK"/>
    <property type="match status" value="1"/>
</dbReference>
<feature type="compositionally biased region" description="Basic and acidic residues" evidence="4">
    <location>
        <begin position="1080"/>
        <end position="1090"/>
    </location>
</feature>
<keyword evidence="2" id="KW-0547">Nucleotide-binding</keyword>
<dbReference type="OrthoDB" id="439792at2759"/>
<dbReference type="KEGG" id="pvt:110083140"/>
<feature type="compositionally biased region" description="Basic and acidic residues" evidence="4">
    <location>
        <begin position="705"/>
        <end position="719"/>
    </location>
</feature>
<dbReference type="CTD" id="221264"/>
<feature type="region of interest" description="Disordered" evidence="4">
    <location>
        <begin position="1243"/>
        <end position="1267"/>
    </location>
</feature>
<evidence type="ECO:0000256" key="3">
    <source>
        <dbReference type="ARBA" id="ARBA00022777"/>
    </source>
</evidence>
<feature type="region of interest" description="Disordered" evidence="4">
    <location>
        <begin position="498"/>
        <end position="569"/>
    </location>
</feature>
<reference evidence="7" key="2">
    <citation type="submission" date="2025-08" db="UniProtKB">
        <authorList>
            <consortium name="RefSeq"/>
        </authorList>
    </citation>
    <scope>IDENTIFICATION</scope>
</reference>
<feature type="compositionally biased region" description="Basic and acidic residues" evidence="4">
    <location>
        <begin position="742"/>
        <end position="754"/>
    </location>
</feature>
<feature type="region of interest" description="Disordered" evidence="4">
    <location>
        <begin position="883"/>
        <end position="930"/>
    </location>
</feature>
<feature type="compositionally biased region" description="Acidic residues" evidence="4">
    <location>
        <begin position="883"/>
        <end position="924"/>
    </location>
</feature>
<dbReference type="GeneID" id="110083140"/>
<dbReference type="GO" id="GO:0005524">
    <property type="term" value="F:ATP binding"/>
    <property type="evidence" value="ECO:0007669"/>
    <property type="project" value="InterPro"/>
</dbReference>
<protein>
    <submittedName>
        <fullName evidence="7">Adenylate kinase 9 isoform X1</fullName>
    </submittedName>
</protein>
<feature type="region of interest" description="Disordered" evidence="4">
    <location>
        <begin position="705"/>
        <end position="788"/>
    </location>
</feature>
<dbReference type="InterPro" id="IPR000850">
    <property type="entry name" value="Adenylat/UMP-CMP_kin"/>
</dbReference>
<evidence type="ECO:0000256" key="2">
    <source>
        <dbReference type="ARBA" id="ARBA00022741"/>
    </source>
</evidence>
<sequence>MGERTERVAPALCVIMTTQKEEQPYPFVDIYDEDEADRTFLLFKPTCFIILGKPGVGKNTLAKKLAQFWKCTLINALELIDENITAETEYGIQSKELLYQGQSVPEELIIKMLLNKIESPEVMHFGYVLCDFPSLSEEFMSIPEQIEAIRNLKLKADVLINIKCPDYDLCQRLSGQRQLPDTGQVFQRTEWDPDIIEKRKEKKKEPRKTTEEEEEEEEQEEEEEEETAEAVADQIMLTEILPHLVQRPEDFLENTQERIAIYKDTMLHPLEELMAEQDSQYLFELDGNKTPEELFASVIVRLQSMGLRNGALITKLQSAEEEILDGLETDELFRVLGSYKLVAPRYRWRRSKWGRACPVALKGGEIIMGSPDFAVSFLGKMYMLSSEEAQREFMLNPRPYLLSPMPLPPCKVLIIGPPLSGKSTLCDLVADYYHGKVLDTEFLLKRHYEEARIELIEQTRIEATEAGIAQVKEKREIERQLREQALLAAQELSEKDADEYEESLHIDEKSSTLPSESTSASQKESITLKESGTIKEEDENEELSSFQTTDQTELSAEQTESEVSPDHPEVQEVVQKAVEAAMLAPILLPPKAYTEVLEEAITAVSQTNQDRYPGAPAKGGWVVDNFPPLSEHWAALSENGLLPDIVICLKNAQQNGRILLTRLYQANKEEVDAKIIQRLTDEALKKKQEEEAAKRELQEMLRLQDEESAEDRESMDFLEHPSAAESQSKSQSGTDLTVQHTDSPKEKEKSKESELSEGQLEAQSSEESKEHEESKSESIERHESELKEESHLEILKSIASELGITFPEYPEDGFPDVAEMEPLKNKVLQFTQRWQKMEATLAESPLVQIAELEIEGQTAQMLLNQSILAMEQPLKYHGWEFGPEDEEEEQEDLQAEAEALAEEEEEEEEDEDEEDEEEEEEDEEKIAQKKRHLGDTKHFCPVVLKENFILCPGLTENTAKYREKFYYFATPEYRDKFLETPEEYLSHNEPLKAPPIRICLLGSHGAGKTVCARWLADKLGIFHIQFEERLQELIMIKTGNRVGPEDEDEDEEESSIQEMAESAPTVHGSTTETEFESEDDSKRTQEKEMQLTDEEEAIKANIIENEPIPPEVLDNIVPEWWMKEPFRSTGFVLDGFPRTGDEAQYLGEHLLCPDAAVFLEVDEDDVVDRILPMRVQKWREKQAKKMEKKKLMKELKEKIRGDLIARRRAELIAEQLKRKSDTSRFEDLDEEDDEDEDIEALLEEEFPREDDDAEDEEEEQESDAIDRMKTEISEKYEADIASIQNVQEELEKLLIPQIIISSKRKPHIVCYQLYKKLKDLVENRESIFEKCYPLRFPLARKMIGLSYKHPSNFGQWDPVRLSEGDAIKPYQHQDTPSYPVLHRNCIYFFTSKENRETFMKNPIKYLRQPKPKPTVPVKIAIVGPPKSGKTTVAKKFASTYGLMRLSMGDAIRWVLKNQPETELALVLLWHLHKGMTAPDELAVRALDIVLMDTVCNTSGYVIDGYPVTRKQVGLLEEMKIIPVKMFELQIDVKEVFRRALLDKQTSERLPYPAHDSSHILSVKNSCYKAQTEEIRPYYEEQHQNWYVVDATHSKWWIWNRVLEDTQAITKQIQTYLERIRQGKAASIADMCIMPQELLSRLGEFGQYCPVNLAEKGELVDCSVSPSLRFAAEFRGHYYKMAGQEELDKFLNAPELYVPPLAPNPLPLPNKLPKRLTAADVKALFPMQAEMQGYCPVTYLDGKQRYEALIPGDTEYAVLYCKKLYIFESEEKLQKFMRLPEKYWDQKLPHKLPPMKEPIMLTALPLMGYLEQGVATALIKAMNEVGCLKPKFPFLSVKKTALLFIAYHLKAYNPRSSDYVRKKYKRKLDRFIDHCELIPYLGTKMTQKYKEPQNRPIDFDHKLRTFLSLKDVDPASQ</sequence>